<dbReference type="RefSeq" id="WP_146502262.1">
    <property type="nucleotide sequence ID" value="NZ_SJPG01000001.1"/>
</dbReference>
<dbReference type="InterPro" id="IPR036849">
    <property type="entry name" value="Enolase-like_C_sf"/>
</dbReference>
<evidence type="ECO:0000313" key="2">
    <source>
        <dbReference type="EMBL" id="TWT60107.1"/>
    </source>
</evidence>
<proteinExistence type="predicted"/>
<dbReference type="OrthoDB" id="243720at2"/>
<dbReference type="Pfam" id="PF13378">
    <property type="entry name" value="MR_MLE_C"/>
    <property type="match status" value="1"/>
</dbReference>
<dbReference type="AlphaFoldDB" id="A0A5C5XAC0"/>
<reference evidence="2 3" key="1">
    <citation type="submission" date="2019-02" db="EMBL/GenBank/DDBJ databases">
        <title>Deep-cultivation of Planctomycetes and their phenomic and genomic characterization uncovers novel biology.</title>
        <authorList>
            <person name="Wiegand S."/>
            <person name="Jogler M."/>
            <person name="Boedeker C."/>
            <person name="Pinto D."/>
            <person name="Vollmers J."/>
            <person name="Rivas-Marin E."/>
            <person name="Kohn T."/>
            <person name="Peeters S.H."/>
            <person name="Heuer A."/>
            <person name="Rast P."/>
            <person name="Oberbeckmann S."/>
            <person name="Bunk B."/>
            <person name="Jeske O."/>
            <person name="Meyerdierks A."/>
            <person name="Storesund J.E."/>
            <person name="Kallscheuer N."/>
            <person name="Luecker S."/>
            <person name="Lage O.M."/>
            <person name="Pohl T."/>
            <person name="Merkel B.J."/>
            <person name="Hornburger P."/>
            <person name="Mueller R.-W."/>
            <person name="Bruemmer F."/>
            <person name="Labrenz M."/>
            <person name="Spormann A.M."/>
            <person name="Op Den Camp H."/>
            <person name="Overmann J."/>
            <person name="Amann R."/>
            <person name="Jetten M.S.M."/>
            <person name="Mascher T."/>
            <person name="Medema M.H."/>
            <person name="Devos D.P."/>
            <person name="Kaster A.-K."/>
            <person name="Ovreas L."/>
            <person name="Rohde M."/>
            <person name="Galperin M.Y."/>
            <person name="Jogler C."/>
        </authorList>
    </citation>
    <scope>NUCLEOTIDE SEQUENCE [LARGE SCALE GENOMIC DNA]</scope>
    <source>
        <strain evidence="2 3">Pan54</strain>
    </source>
</reference>
<feature type="domain" description="Enolase C-terminal" evidence="1">
    <location>
        <begin position="223"/>
        <end position="448"/>
    </location>
</feature>
<dbReference type="InterPro" id="IPR029065">
    <property type="entry name" value="Enolase_C-like"/>
</dbReference>
<organism evidence="2 3">
    <name type="scientific">Rubinisphaera italica</name>
    <dbReference type="NCBI Taxonomy" id="2527969"/>
    <lineage>
        <taxon>Bacteria</taxon>
        <taxon>Pseudomonadati</taxon>
        <taxon>Planctomycetota</taxon>
        <taxon>Planctomycetia</taxon>
        <taxon>Planctomycetales</taxon>
        <taxon>Planctomycetaceae</taxon>
        <taxon>Rubinisphaera</taxon>
    </lineage>
</organism>
<dbReference type="Gene3D" id="3.30.390.10">
    <property type="entry name" value="Enolase-like, N-terminal domain"/>
    <property type="match status" value="1"/>
</dbReference>
<comment type="caution">
    <text evidence="2">The sequence shown here is derived from an EMBL/GenBank/DDBJ whole genome shotgun (WGS) entry which is preliminary data.</text>
</comment>
<dbReference type="SUPFAM" id="SSF51604">
    <property type="entry name" value="Enolase C-terminal domain-like"/>
    <property type="match status" value="1"/>
</dbReference>
<keyword evidence="3" id="KW-1185">Reference proteome</keyword>
<dbReference type="Proteomes" id="UP000316095">
    <property type="component" value="Unassembled WGS sequence"/>
</dbReference>
<protein>
    <recommendedName>
        <fullName evidence="1">Enolase C-terminal domain-containing protein</fullName>
    </recommendedName>
</protein>
<dbReference type="InterPro" id="IPR029017">
    <property type="entry name" value="Enolase-like_N"/>
</dbReference>
<dbReference type="EMBL" id="SJPG01000001">
    <property type="protein sequence ID" value="TWT60107.1"/>
    <property type="molecule type" value="Genomic_DNA"/>
</dbReference>
<accession>A0A5C5XAC0</accession>
<dbReference type="Gene3D" id="3.20.20.120">
    <property type="entry name" value="Enolase-like C-terminal domain"/>
    <property type="match status" value="1"/>
</dbReference>
<evidence type="ECO:0000259" key="1">
    <source>
        <dbReference type="Pfam" id="PF13378"/>
    </source>
</evidence>
<sequence length="450" mass="49636">MSNPNDARILKAEVTFQPVPFRAPLKFGGRTVTQTDLINVTVELEGRDGKRATGHGSMPVGNVWAWPSSHVEPPEAQTAMKKLAEDTCAVATNLEEWGHPLDLMEVLIEDYDAIAAHVMEEFSLQEPIPVLAQLVANSPLDAAVHDAYGRLHEKSSYNVLSSEYMNHDLSHYLGKGFEGEYLDQYTSREPKATMPLYHLVGAVDPLTDTDIPKRIDDGLPETLSEWILADGLTHLKIKLNGDDLQWDIDRVVAIDAIATEAQKKRGCTEWFYSLDFNEKCKDVDYVLNFLDGVRAKAPEAFDRAQYIEQPTHRDLHKHPENKMHRAAAIKPVVIDESLVSLESLYAAEELGYTGVAFKACKGQTETLLLAAAAQKKGMFLCVQDLTCPGYSFLHSATLAARIPGIAAIEGNGRQYCPAPNAEWAPKFPGMFNITDGTVKTAELNGIGLGF</sequence>
<name>A0A5C5XAC0_9PLAN</name>
<evidence type="ECO:0000313" key="3">
    <source>
        <dbReference type="Proteomes" id="UP000316095"/>
    </source>
</evidence>
<gene>
    <name evidence="2" type="ORF">Pan54_08200</name>
</gene>